<dbReference type="Proteomes" id="UP000093069">
    <property type="component" value="Chromosome I"/>
</dbReference>
<protein>
    <submittedName>
        <fullName evidence="1">Uncharacterized protein</fullName>
    </submittedName>
</protein>
<dbReference type="KEGG" id="tch:CHITON_0303"/>
<accession>A0A160VQP4</accession>
<dbReference type="RefSeq" id="WP_269451354.1">
    <property type="nucleotide sequence ID" value="NZ_LN999010.1"/>
</dbReference>
<reference evidence="2" key="1">
    <citation type="submission" date="2016-01" db="EMBL/GenBank/DDBJ databases">
        <authorList>
            <person name="Vorgias C.E."/>
        </authorList>
    </citation>
    <scope>NUCLEOTIDE SEQUENCE [LARGE SCALE GENOMIC DNA]</scope>
</reference>
<dbReference type="AlphaFoldDB" id="A0A160VQP4"/>
<proteinExistence type="predicted"/>
<sequence length="44" mass="4983">MQRNIAKVPYSTKGDLSLTKRISTIPETRMEKMSGLTTILLVFI</sequence>
<organism evidence="1 2">
    <name type="scientific">Thermococcus chitonophagus</name>
    <dbReference type="NCBI Taxonomy" id="54262"/>
    <lineage>
        <taxon>Archaea</taxon>
        <taxon>Methanobacteriati</taxon>
        <taxon>Methanobacteriota</taxon>
        <taxon>Thermococci</taxon>
        <taxon>Thermococcales</taxon>
        <taxon>Thermococcaceae</taxon>
        <taxon>Thermococcus</taxon>
    </lineage>
</organism>
<dbReference type="EMBL" id="LN999010">
    <property type="protein sequence ID" value="CUX77082.1"/>
    <property type="molecule type" value="Genomic_DNA"/>
</dbReference>
<gene>
    <name evidence="1" type="ORF">CHITON_0303</name>
</gene>
<name>A0A160VQP4_9EURY</name>
<dbReference type="GeneID" id="77145602"/>
<evidence type="ECO:0000313" key="1">
    <source>
        <dbReference type="EMBL" id="CUX77082.1"/>
    </source>
</evidence>
<evidence type="ECO:0000313" key="2">
    <source>
        <dbReference type="Proteomes" id="UP000093069"/>
    </source>
</evidence>